<proteinExistence type="inferred from homology"/>
<comment type="caution">
    <text evidence="4">The sequence shown here is derived from an EMBL/GenBank/DDBJ whole genome shotgun (WGS) entry which is preliminary data.</text>
</comment>
<sequence>MARKDLLKSVIDQPTEKPVDGGRSSYAMRGASKSMKVSIDSLAENSKRLLEGETIVEIDPNIIDASFVNDRLSGDDTEFEELKTSIAAGQQDTPVLLRPHPDHADRYMVVFGHRRVRVARALGRLVRAVVKDMDDEAHVLAQGQENTARADLSFIEKSLFAKNLLDHGQDKHVIQKALTIDGTLLSRMLSVAQTVPGHVIDAIGPAKQIGRDRWEDFKKLMAVKTNHGIADRILGTDGFDQLDSDTKFEILHSKIAEAGRGPKRRSAKTAPAKRTWTAGEGRIKGVIGRSGKAYNISLTSKDSAAFGDYLAGKLDGLYAEFLTQTEESSSS</sequence>
<dbReference type="Pfam" id="PF02195">
    <property type="entry name" value="ParB_N"/>
    <property type="match status" value="1"/>
</dbReference>
<feature type="domain" description="ParB-like N-terminal" evidence="3">
    <location>
        <begin position="56"/>
        <end position="147"/>
    </location>
</feature>
<dbReference type="InterPro" id="IPR011111">
    <property type="entry name" value="Plasmid_RepB"/>
</dbReference>
<dbReference type="NCBIfam" id="TIGR03454">
    <property type="entry name" value="partition_RepB"/>
    <property type="match status" value="1"/>
</dbReference>
<evidence type="ECO:0000313" key="5">
    <source>
        <dbReference type="Proteomes" id="UP001368270"/>
    </source>
</evidence>
<dbReference type="EMBL" id="JBBGAZ010000013">
    <property type="protein sequence ID" value="MEJ5219915.1"/>
    <property type="molecule type" value="Genomic_DNA"/>
</dbReference>
<gene>
    <name evidence="4" type="primary">repB</name>
    <name evidence="4" type="ORF">WG622_16790</name>
</gene>
<dbReference type="Gene3D" id="3.90.1530.10">
    <property type="entry name" value="Conserved hypothetical protein from pyrococcus furiosus pfu- 392566-001, ParB domain"/>
    <property type="match status" value="1"/>
</dbReference>
<accession>A0ABU8QKH6</accession>
<evidence type="ECO:0000256" key="1">
    <source>
        <dbReference type="ARBA" id="ARBA00006295"/>
    </source>
</evidence>
<dbReference type="InterPro" id="IPR004437">
    <property type="entry name" value="ParB/RepB/Spo0J"/>
</dbReference>
<dbReference type="InterPro" id="IPR036086">
    <property type="entry name" value="ParB/Sulfiredoxin_sf"/>
</dbReference>
<dbReference type="NCBIfam" id="TIGR00180">
    <property type="entry name" value="parB_part"/>
    <property type="match status" value="1"/>
</dbReference>
<evidence type="ECO:0000256" key="2">
    <source>
        <dbReference type="SAM" id="MobiDB-lite"/>
    </source>
</evidence>
<dbReference type="InterPro" id="IPR050336">
    <property type="entry name" value="Chromosome_partition/occlusion"/>
</dbReference>
<dbReference type="InterPro" id="IPR003115">
    <property type="entry name" value="ParB_N"/>
</dbReference>
<dbReference type="Pfam" id="PF07506">
    <property type="entry name" value="RepB"/>
    <property type="match status" value="1"/>
</dbReference>
<evidence type="ECO:0000313" key="4">
    <source>
        <dbReference type="EMBL" id="MEJ5219915.1"/>
    </source>
</evidence>
<feature type="region of interest" description="Disordered" evidence="2">
    <location>
        <begin position="1"/>
        <end position="27"/>
    </location>
</feature>
<comment type="similarity">
    <text evidence="1">Belongs to the ParB family.</text>
</comment>
<keyword evidence="5" id="KW-1185">Reference proteome</keyword>
<dbReference type="SUPFAM" id="SSF110849">
    <property type="entry name" value="ParB/Sulfiredoxin"/>
    <property type="match status" value="1"/>
</dbReference>
<evidence type="ECO:0000259" key="3">
    <source>
        <dbReference type="SMART" id="SM00470"/>
    </source>
</evidence>
<dbReference type="InterPro" id="IPR037972">
    <property type="entry name" value="RepB_N"/>
</dbReference>
<dbReference type="CDD" id="cd16405">
    <property type="entry name" value="RepB_like_N"/>
    <property type="match status" value="1"/>
</dbReference>
<reference evidence="4 5" key="1">
    <citation type="submission" date="2024-03" db="EMBL/GenBank/DDBJ databases">
        <title>Cognatishimia coralii sp. nov., a marine bacterium isolated from coral surrounding seawater.</title>
        <authorList>
            <person name="Liu X."/>
            <person name="Liu S."/>
            <person name="Sun H."/>
            <person name="Zhang Y."/>
        </authorList>
    </citation>
    <scope>NUCLEOTIDE SEQUENCE [LARGE SCALE GENOMIC DNA]</scope>
    <source>
        <strain evidence="4 5">D5M38</strain>
    </source>
</reference>
<name>A0ABU8QKH6_9RHOB</name>
<dbReference type="PANTHER" id="PTHR33375">
    <property type="entry name" value="CHROMOSOME-PARTITIONING PROTEIN PARB-RELATED"/>
    <property type="match status" value="1"/>
</dbReference>
<dbReference type="Proteomes" id="UP001368270">
    <property type="component" value="Unassembled WGS sequence"/>
</dbReference>
<dbReference type="SMART" id="SM00470">
    <property type="entry name" value="ParB"/>
    <property type="match status" value="1"/>
</dbReference>
<dbReference type="RefSeq" id="WP_303963267.1">
    <property type="nucleotide sequence ID" value="NZ_JBBGAZ010000013.1"/>
</dbReference>
<dbReference type="PANTHER" id="PTHR33375:SF1">
    <property type="entry name" value="CHROMOSOME-PARTITIONING PROTEIN PARB-RELATED"/>
    <property type="match status" value="1"/>
</dbReference>
<protein>
    <submittedName>
        <fullName evidence="4">Plasmid partitioning protein RepB</fullName>
    </submittedName>
</protein>
<dbReference type="InterPro" id="IPR017819">
    <property type="entry name" value="Plasmid_partition_RepB"/>
</dbReference>
<organism evidence="4 5">
    <name type="scientific">Cognatishimia coralii</name>
    <dbReference type="NCBI Taxonomy" id="3083254"/>
    <lineage>
        <taxon>Bacteria</taxon>
        <taxon>Pseudomonadati</taxon>
        <taxon>Pseudomonadota</taxon>
        <taxon>Alphaproteobacteria</taxon>
        <taxon>Rhodobacterales</taxon>
        <taxon>Paracoccaceae</taxon>
        <taxon>Cognatishimia</taxon>
    </lineage>
</organism>